<feature type="region of interest" description="Disordered" evidence="1">
    <location>
        <begin position="269"/>
        <end position="397"/>
    </location>
</feature>
<proteinExistence type="predicted"/>
<sequence>MPRETARRFTPVCRHTWPVCDKPESSQNQAPPSPRHGANRMPPFVAAVCPIEPPSGHSLPSHLPERSRPKPVPPPPRRDPDKVGTRAHRAYVRYIYRNRYIGLTAPGGNILRAHSLPCPHRRTEQILARKKRALFFLSCSAGALPRPNREDTCELHDRLWHYDGRRVQGPPAPGRRRRGPRRRRAVRGEDVPHGERPVDERRRALGRRRQHVPRARPRRLLRLPPPLLLQAPQLRQLRPAAQHLRIPQGGSGQVGVRARVVPAGAGAAAAADRAQEEEGRGSAGVQGAVRGRGGGAGHHRGGAAAAGGAEGHGGGAPGHGPEAARRREPPGPDDGVPRQARRRTGRRAARHARQEGGAGRGRQQRVRSLQEAADRGRHGAQRRGDRRRRGRDGAEQRHRAVPVLCSWPSVLLAATGPDRCTRTQSPVVYITTV</sequence>
<feature type="compositionally biased region" description="Basic and acidic residues" evidence="1">
    <location>
        <begin position="186"/>
        <end position="203"/>
    </location>
</feature>
<reference evidence="2" key="3">
    <citation type="submission" date="2018-05" db="EMBL/GenBank/DDBJ databases">
        <title>OgluRS3 (Oryza glumaepatula Reference Sequence Version 3).</title>
        <authorList>
            <person name="Zhang J."/>
            <person name="Kudrna D."/>
            <person name="Lee S."/>
            <person name="Talag J."/>
            <person name="Welchert J."/>
            <person name="Wing R.A."/>
        </authorList>
    </citation>
    <scope>NUCLEOTIDE SEQUENCE [LARGE SCALE GENOMIC DNA]</scope>
</reference>
<keyword evidence="3" id="KW-1185">Reference proteome</keyword>
<evidence type="ECO:0000313" key="3">
    <source>
        <dbReference type="Proteomes" id="UP000026961"/>
    </source>
</evidence>
<reference evidence="2" key="1">
    <citation type="submission" date="2013-08" db="EMBL/GenBank/DDBJ databases">
        <title>Oryza genome evolution.</title>
        <authorList>
            <person name="Wing R.A."/>
            <person name="Panaud O."/>
            <person name="Oliveira A.C."/>
        </authorList>
    </citation>
    <scope>NUCLEOTIDE SEQUENCE</scope>
</reference>
<evidence type="ECO:0000313" key="2">
    <source>
        <dbReference type="EnsemblPlants" id="OGLUM01G33970.1"/>
    </source>
</evidence>
<feature type="region of interest" description="Disordered" evidence="1">
    <location>
        <begin position="164"/>
        <end position="219"/>
    </location>
</feature>
<accession>A0A0D9YEK8</accession>
<dbReference type="Proteomes" id="UP000026961">
    <property type="component" value="Chromosome 1"/>
</dbReference>
<feature type="compositionally biased region" description="Basic residues" evidence="1">
    <location>
        <begin position="339"/>
        <end position="351"/>
    </location>
</feature>
<dbReference type="Gramene" id="OGLUM01G33970.1">
    <property type="protein sequence ID" value="OGLUM01G33970.1"/>
    <property type="gene ID" value="OGLUM01G33970"/>
</dbReference>
<feature type="compositionally biased region" description="Gly residues" evidence="1">
    <location>
        <begin position="304"/>
        <end position="318"/>
    </location>
</feature>
<dbReference type="EnsemblPlants" id="OGLUM01G33970.1">
    <property type="protein sequence ID" value="OGLUM01G33970.1"/>
    <property type="gene ID" value="OGLUM01G33970"/>
</dbReference>
<protein>
    <submittedName>
        <fullName evidence="2">Uncharacterized protein</fullName>
    </submittedName>
</protein>
<feature type="compositionally biased region" description="Basic residues" evidence="1">
    <location>
        <begin position="378"/>
        <end position="390"/>
    </location>
</feature>
<organism evidence="2">
    <name type="scientific">Oryza glumipatula</name>
    <dbReference type="NCBI Taxonomy" id="40148"/>
    <lineage>
        <taxon>Eukaryota</taxon>
        <taxon>Viridiplantae</taxon>
        <taxon>Streptophyta</taxon>
        <taxon>Embryophyta</taxon>
        <taxon>Tracheophyta</taxon>
        <taxon>Spermatophyta</taxon>
        <taxon>Magnoliopsida</taxon>
        <taxon>Liliopsida</taxon>
        <taxon>Poales</taxon>
        <taxon>Poaceae</taxon>
        <taxon>BOP clade</taxon>
        <taxon>Oryzoideae</taxon>
        <taxon>Oryzeae</taxon>
        <taxon>Oryzinae</taxon>
        <taxon>Oryza</taxon>
    </lineage>
</organism>
<feature type="region of interest" description="Disordered" evidence="1">
    <location>
        <begin position="16"/>
        <end position="85"/>
    </location>
</feature>
<feature type="compositionally biased region" description="Basic residues" evidence="1">
    <location>
        <begin position="174"/>
        <end position="185"/>
    </location>
</feature>
<reference evidence="2" key="2">
    <citation type="submission" date="2015-04" db="UniProtKB">
        <authorList>
            <consortium name="EnsemblPlants"/>
        </authorList>
    </citation>
    <scope>IDENTIFICATION</scope>
</reference>
<dbReference type="AlphaFoldDB" id="A0A0D9YEK8"/>
<feature type="compositionally biased region" description="Basic residues" evidence="1">
    <location>
        <begin position="204"/>
        <end position="219"/>
    </location>
</feature>
<dbReference type="HOGENOM" id="CLU_051934_0_0_1"/>
<dbReference type="STRING" id="40148.A0A0D9YEK8"/>
<evidence type="ECO:0000256" key="1">
    <source>
        <dbReference type="SAM" id="MobiDB-lite"/>
    </source>
</evidence>
<name>A0A0D9YEK8_9ORYZ</name>